<reference evidence="4 5" key="1">
    <citation type="journal article" date="2015" name="Genome Biol. Evol.">
        <title>Comparative Genomics of a Bacterivorous Green Alga Reveals Evolutionary Causalities and Consequences of Phago-Mixotrophic Mode of Nutrition.</title>
        <authorList>
            <person name="Burns J.A."/>
            <person name="Paasch A."/>
            <person name="Narechania A."/>
            <person name="Kim E."/>
        </authorList>
    </citation>
    <scope>NUCLEOTIDE SEQUENCE [LARGE SCALE GENOMIC DNA]</scope>
    <source>
        <strain evidence="4 5">PLY_AMNH</strain>
    </source>
</reference>
<dbReference type="SUPFAM" id="SSF52087">
    <property type="entry name" value="CRAL/TRIO domain"/>
    <property type="match status" value="1"/>
</dbReference>
<keyword evidence="5" id="KW-1185">Reference proteome</keyword>
<protein>
    <recommendedName>
        <fullName evidence="3">CRAL-TRIO domain-containing protein</fullName>
    </recommendedName>
</protein>
<accession>A0AAE0GID4</accession>
<keyword evidence="2" id="KW-0472">Membrane</keyword>
<evidence type="ECO:0000256" key="1">
    <source>
        <dbReference type="SAM" id="MobiDB-lite"/>
    </source>
</evidence>
<evidence type="ECO:0000259" key="3">
    <source>
        <dbReference type="PROSITE" id="PS50191"/>
    </source>
</evidence>
<dbReference type="InterPro" id="IPR036865">
    <property type="entry name" value="CRAL-TRIO_dom_sf"/>
</dbReference>
<dbReference type="Proteomes" id="UP001190700">
    <property type="component" value="Unassembled WGS sequence"/>
</dbReference>
<feature type="domain" description="CRAL-TRIO" evidence="3">
    <location>
        <begin position="25"/>
        <end position="184"/>
    </location>
</feature>
<organism evidence="4 5">
    <name type="scientific">Cymbomonas tetramitiformis</name>
    <dbReference type="NCBI Taxonomy" id="36881"/>
    <lineage>
        <taxon>Eukaryota</taxon>
        <taxon>Viridiplantae</taxon>
        <taxon>Chlorophyta</taxon>
        <taxon>Pyramimonadophyceae</taxon>
        <taxon>Pyramimonadales</taxon>
        <taxon>Pyramimonadaceae</taxon>
        <taxon>Cymbomonas</taxon>
    </lineage>
</organism>
<proteinExistence type="predicted"/>
<keyword evidence="2" id="KW-1133">Transmembrane helix</keyword>
<dbReference type="EMBL" id="LGRX02005352">
    <property type="protein sequence ID" value="KAK3278632.1"/>
    <property type="molecule type" value="Genomic_DNA"/>
</dbReference>
<dbReference type="PANTHER" id="PTHR47041:SF5">
    <property type="entry name" value="SEC14 CYTOSOLIC FACTOR FAMILY PROTEIN"/>
    <property type="match status" value="1"/>
</dbReference>
<sequence>MDTEASLNCEASEDGQQTSTSRMTVEQVLQEPWIQLVHWLGVDGEGRPYLLLNIGKGVRILTSRDQQSRITDAIAVQAQRGLDQVYGEESGRMNVVISLEGCGLRNRPPTELVKEILSMLGAKFEGRAGNIYLVNVPAIAAAAINLIRAFLSPTVKAKMRVLAAPAQTALYASLQELSIPLPVGLSIEPVCQQEGSHETSLPIQATTVQVHQKIWFLMFCVFQNLGGCLNLPIPFMWKLVSFLTSYLQTVMHVLLRSSSLVELKAEQGLSKAVSLRAERAERD</sequence>
<evidence type="ECO:0000313" key="5">
    <source>
        <dbReference type="Proteomes" id="UP001190700"/>
    </source>
</evidence>
<feature type="transmembrane region" description="Helical" evidence="2">
    <location>
        <begin position="214"/>
        <end position="233"/>
    </location>
</feature>
<dbReference type="InterPro" id="IPR001251">
    <property type="entry name" value="CRAL-TRIO_dom"/>
</dbReference>
<dbReference type="CDD" id="cd00170">
    <property type="entry name" value="SEC14"/>
    <property type="match status" value="1"/>
</dbReference>
<keyword evidence="2" id="KW-0812">Transmembrane</keyword>
<dbReference type="Gene3D" id="3.40.525.10">
    <property type="entry name" value="CRAL-TRIO lipid binding domain"/>
    <property type="match status" value="1"/>
</dbReference>
<feature type="region of interest" description="Disordered" evidence="1">
    <location>
        <begin position="1"/>
        <end position="20"/>
    </location>
</feature>
<dbReference type="AlphaFoldDB" id="A0AAE0GID4"/>
<feature type="transmembrane region" description="Helical" evidence="2">
    <location>
        <begin position="131"/>
        <end position="151"/>
    </location>
</feature>
<dbReference type="PROSITE" id="PS50191">
    <property type="entry name" value="CRAL_TRIO"/>
    <property type="match status" value="1"/>
</dbReference>
<gene>
    <name evidence="4" type="ORF">CYMTET_13442</name>
</gene>
<evidence type="ECO:0000256" key="2">
    <source>
        <dbReference type="SAM" id="Phobius"/>
    </source>
</evidence>
<comment type="caution">
    <text evidence="4">The sequence shown here is derived from an EMBL/GenBank/DDBJ whole genome shotgun (WGS) entry which is preliminary data.</text>
</comment>
<dbReference type="Pfam" id="PF00650">
    <property type="entry name" value="CRAL_TRIO"/>
    <property type="match status" value="1"/>
</dbReference>
<name>A0AAE0GID4_9CHLO</name>
<dbReference type="PANTHER" id="PTHR47041">
    <property type="entry name" value="SEC14 CYTOSOLIC FACTOR FAMILY PROTEIN / PHOSPHOGLYCERIDE TRANSFER FAMILY PROTEIN"/>
    <property type="match status" value="1"/>
</dbReference>
<evidence type="ECO:0000313" key="4">
    <source>
        <dbReference type="EMBL" id="KAK3278632.1"/>
    </source>
</evidence>